<name>A0A094PUA5_9ZZZZ</name>
<dbReference type="EMBL" id="JNSL01000194">
    <property type="protein sequence ID" value="KGA13279.1"/>
    <property type="molecule type" value="Genomic_DNA"/>
</dbReference>
<organism evidence="3">
    <name type="scientific">freshwater metagenome</name>
    <dbReference type="NCBI Taxonomy" id="449393"/>
    <lineage>
        <taxon>unclassified sequences</taxon>
        <taxon>metagenomes</taxon>
        <taxon>ecological metagenomes</taxon>
    </lineage>
</organism>
<evidence type="ECO:0000313" key="2">
    <source>
        <dbReference type="EMBL" id="CAB4657204.1"/>
    </source>
</evidence>
<gene>
    <name evidence="3" type="ORF">GM51_20235</name>
    <name evidence="2" type="ORF">UFOPK2237_00851</name>
</gene>
<keyword evidence="1" id="KW-0472">Membrane</keyword>
<dbReference type="CDD" id="cd16936">
    <property type="entry name" value="HATPase_RsbW-like"/>
    <property type="match status" value="1"/>
</dbReference>
<reference evidence="2" key="2">
    <citation type="submission" date="2020-05" db="EMBL/GenBank/DDBJ databases">
        <authorList>
            <person name="Chiriac C."/>
            <person name="Salcher M."/>
            <person name="Ghai R."/>
            <person name="Kavagutti S V."/>
        </authorList>
    </citation>
    <scope>NUCLEOTIDE SEQUENCE</scope>
</reference>
<protein>
    <submittedName>
        <fullName evidence="2">Unannotated protein</fullName>
    </submittedName>
</protein>
<feature type="transmembrane region" description="Helical" evidence="1">
    <location>
        <begin position="12"/>
        <end position="32"/>
    </location>
</feature>
<dbReference type="PANTHER" id="PTHR35526">
    <property type="entry name" value="ANTI-SIGMA-F FACTOR RSBW-RELATED"/>
    <property type="match status" value="1"/>
</dbReference>
<sequence length="142" mass="15593">MSAFNESGSSDLAIYFGDFLSTIAAFTMPAMADSVLVARQQVTAFLSNEGSIDLEHAIAVTSELVANSVVHAATELQVVLERWQYMVKVVVEDFDNQLPVMRSLDVAVDSGRGMHIVDEFADLWGYELTEKGKRIWAGFNVA</sequence>
<accession>A0A094PUA5</accession>
<dbReference type="AlphaFoldDB" id="A0A094PUA5"/>
<evidence type="ECO:0000313" key="3">
    <source>
        <dbReference type="EMBL" id="KGA13279.1"/>
    </source>
</evidence>
<evidence type="ECO:0000256" key="1">
    <source>
        <dbReference type="SAM" id="Phobius"/>
    </source>
</evidence>
<dbReference type="InterPro" id="IPR036890">
    <property type="entry name" value="HATPase_C_sf"/>
</dbReference>
<reference evidence="3" key="1">
    <citation type="submission" date="2014-06" db="EMBL/GenBank/DDBJ databases">
        <title>Key roles for freshwater Actinobacteria revealed by deep metagenomic sequencing.</title>
        <authorList>
            <person name="Ghai R."/>
            <person name="Mizuno C.M."/>
            <person name="Picazo A."/>
            <person name="Camacho A."/>
            <person name="Rodriguez-Valera F."/>
        </authorList>
    </citation>
    <scope>NUCLEOTIDE SEQUENCE</scope>
</reference>
<keyword evidence="1" id="KW-0812">Transmembrane</keyword>
<dbReference type="PANTHER" id="PTHR35526:SF3">
    <property type="entry name" value="ANTI-SIGMA-F FACTOR RSBW"/>
    <property type="match status" value="1"/>
</dbReference>
<keyword evidence="1" id="KW-1133">Transmembrane helix</keyword>
<dbReference type="EMBL" id="CAEZWI010000108">
    <property type="protein sequence ID" value="CAB4657204.1"/>
    <property type="molecule type" value="Genomic_DNA"/>
</dbReference>
<dbReference type="Gene3D" id="3.30.565.10">
    <property type="entry name" value="Histidine kinase-like ATPase, C-terminal domain"/>
    <property type="match status" value="1"/>
</dbReference>
<dbReference type="InterPro" id="IPR050267">
    <property type="entry name" value="Anti-sigma-factor_SerPK"/>
</dbReference>
<proteinExistence type="predicted"/>